<accession>A0A1I4PL27</accession>
<keyword evidence="2" id="KW-1185">Reference proteome</keyword>
<sequence>MKKYELTITKEIIAEYQLNENHIEAINELNEVIKGRAAFDFYWDELINKYGLSTSNYASYVHLAVSRKI</sequence>
<evidence type="ECO:0000313" key="1">
    <source>
        <dbReference type="EMBL" id="SFM28306.1"/>
    </source>
</evidence>
<name>A0A1I4PL27_9FIRM</name>
<dbReference type="AlphaFoldDB" id="A0A1I4PL27"/>
<dbReference type="EMBL" id="FOTS01000066">
    <property type="protein sequence ID" value="SFM28306.1"/>
    <property type="molecule type" value="Genomic_DNA"/>
</dbReference>
<dbReference type="Proteomes" id="UP000199520">
    <property type="component" value="Unassembled WGS sequence"/>
</dbReference>
<organism evidence="1 2">
    <name type="scientific">Pelosinus propionicus DSM 13327</name>
    <dbReference type="NCBI Taxonomy" id="1123291"/>
    <lineage>
        <taxon>Bacteria</taxon>
        <taxon>Bacillati</taxon>
        <taxon>Bacillota</taxon>
        <taxon>Negativicutes</taxon>
        <taxon>Selenomonadales</taxon>
        <taxon>Sporomusaceae</taxon>
        <taxon>Pelosinus</taxon>
    </lineage>
</organism>
<proteinExistence type="predicted"/>
<evidence type="ECO:0000313" key="2">
    <source>
        <dbReference type="Proteomes" id="UP000199520"/>
    </source>
</evidence>
<protein>
    <submittedName>
        <fullName evidence="1">Uncharacterized protein</fullName>
    </submittedName>
</protein>
<dbReference type="STRING" id="1123291.SAMN04490355_106611"/>
<dbReference type="RefSeq" id="WP_090943489.1">
    <property type="nucleotide sequence ID" value="NZ_FOTS01000066.1"/>
</dbReference>
<gene>
    <name evidence="1" type="ORF">SAMN04490355_106611</name>
</gene>
<reference evidence="2" key="1">
    <citation type="submission" date="2016-10" db="EMBL/GenBank/DDBJ databases">
        <authorList>
            <person name="Varghese N."/>
            <person name="Submissions S."/>
        </authorList>
    </citation>
    <scope>NUCLEOTIDE SEQUENCE [LARGE SCALE GENOMIC DNA]</scope>
    <source>
        <strain evidence="2">DSM 13327</strain>
    </source>
</reference>